<sequence length="165" mass="19263">MLNKLKYQFVTAWSKPKIIWFVISIVISITIALAIYFKEINYVDENGNKIYLRNITLAADALLGLGITLVVFNLLAILFNYGFGRESFRRSKERKKQRLNFDLNEEKKKNSQSIESKIKIKNLEKQLEKLQETKKSKKEQNNMVFFILVFLGFLSIIIAIICAYN</sequence>
<dbReference type="STRING" id="29561.MM26B8_03540"/>
<feature type="transmembrane region" description="Helical" evidence="2">
    <location>
        <begin position="18"/>
        <end position="37"/>
    </location>
</feature>
<dbReference type="RefSeq" id="WP_046096893.1">
    <property type="nucleotide sequence ID" value="NZ_JZXN01000015.1"/>
</dbReference>
<keyword evidence="2" id="KW-1133">Transmembrane helix</keyword>
<feature type="transmembrane region" description="Helical" evidence="2">
    <location>
        <begin position="143"/>
        <end position="164"/>
    </location>
</feature>
<keyword evidence="1" id="KW-0175">Coiled coil</keyword>
<evidence type="ECO:0000313" key="3">
    <source>
        <dbReference type="EMBL" id="KKB26890.1"/>
    </source>
</evidence>
<reference evidence="3 4" key="1">
    <citation type="submission" date="2015-03" db="EMBL/GenBank/DDBJ databases">
        <title>Genome sequence of Mycoplasma meleagridis strain ATCC 25294.</title>
        <authorList>
            <person name="Yacoub E."/>
            <person name="Blanchard A."/>
            <person name="Sirand-Pugnet P."/>
            <person name="Mardassi B.B.A."/>
        </authorList>
    </citation>
    <scope>NUCLEOTIDE SEQUENCE [LARGE SCALE GENOMIC DNA]</scope>
    <source>
        <strain evidence="3 4">ATCC 25294</strain>
    </source>
</reference>
<protein>
    <recommendedName>
        <fullName evidence="5">DUF3899 domain-containing protein</fullName>
    </recommendedName>
</protein>
<proteinExistence type="predicted"/>
<evidence type="ECO:0000313" key="4">
    <source>
        <dbReference type="Proteomes" id="UP000033750"/>
    </source>
</evidence>
<gene>
    <name evidence="3" type="ORF">MMELEA_04670</name>
</gene>
<dbReference type="AlphaFoldDB" id="A0A0F5H162"/>
<dbReference type="EMBL" id="JZXN01000015">
    <property type="protein sequence ID" value="KKB26890.1"/>
    <property type="molecule type" value="Genomic_DNA"/>
</dbReference>
<organism evidence="3 4">
    <name type="scientific">Mycoplasmopsis meleagridis ATCC 25294</name>
    <dbReference type="NCBI Taxonomy" id="1264554"/>
    <lineage>
        <taxon>Bacteria</taxon>
        <taxon>Bacillati</taxon>
        <taxon>Mycoplasmatota</taxon>
        <taxon>Mycoplasmoidales</taxon>
        <taxon>Metamycoplasmataceae</taxon>
        <taxon>Mycoplasmopsis</taxon>
    </lineage>
</organism>
<dbReference type="Proteomes" id="UP000033750">
    <property type="component" value="Unassembled WGS sequence"/>
</dbReference>
<feature type="transmembrane region" description="Helical" evidence="2">
    <location>
        <begin position="57"/>
        <end position="83"/>
    </location>
</feature>
<evidence type="ECO:0000256" key="1">
    <source>
        <dbReference type="SAM" id="Coils"/>
    </source>
</evidence>
<keyword evidence="4" id="KW-1185">Reference proteome</keyword>
<comment type="caution">
    <text evidence="3">The sequence shown here is derived from an EMBL/GenBank/DDBJ whole genome shotgun (WGS) entry which is preliminary data.</text>
</comment>
<name>A0A0F5H162_9BACT</name>
<keyword evidence="2" id="KW-0812">Transmembrane</keyword>
<dbReference type="PATRIC" id="fig|1264554.4.peg.413"/>
<keyword evidence="2" id="KW-0472">Membrane</keyword>
<evidence type="ECO:0008006" key="5">
    <source>
        <dbReference type="Google" id="ProtNLM"/>
    </source>
</evidence>
<evidence type="ECO:0000256" key="2">
    <source>
        <dbReference type="SAM" id="Phobius"/>
    </source>
</evidence>
<feature type="coiled-coil region" evidence="1">
    <location>
        <begin position="89"/>
        <end position="143"/>
    </location>
</feature>
<accession>A0A0F5H162</accession>